<dbReference type="GO" id="GO:1901678">
    <property type="term" value="P:iron coordination entity transport"/>
    <property type="evidence" value="ECO:0007669"/>
    <property type="project" value="UniProtKB-ARBA"/>
</dbReference>
<gene>
    <name evidence="7" type="ORF">DFR67_10618</name>
</gene>
<evidence type="ECO:0000256" key="1">
    <source>
        <dbReference type="ARBA" id="ARBA00004196"/>
    </source>
</evidence>
<evidence type="ECO:0000256" key="4">
    <source>
        <dbReference type="ARBA" id="ARBA00022729"/>
    </source>
</evidence>
<dbReference type="SUPFAM" id="SSF53807">
    <property type="entry name" value="Helical backbone' metal receptor"/>
    <property type="match status" value="1"/>
</dbReference>
<reference evidence="7 8" key="1">
    <citation type="submission" date="2018-06" db="EMBL/GenBank/DDBJ databases">
        <title>Genomic Encyclopedia of Type Strains, Phase IV (KMG-IV): sequencing the most valuable type-strain genomes for metagenomic binning, comparative biology and taxonomic classification.</title>
        <authorList>
            <person name="Goeker M."/>
        </authorList>
    </citation>
    <scope>NUCLEOTIDE SEQUENCE [LARGE SCALE GENOMIC DNA]</scope>
    <source>
        <strain evidence="7 8">DSM 45521</strain>
    </source>
</reference>
<dbReference type="InterPro" id="IPR051313">
    <property type="entry name" value="Bact_iron-sidero_bind"/>
</dbReference>
<dbReference type="AlphaFoldDB" id="A0A318RLX2"/>
<comment type="caution">
    <text evidence="7">The sequence shown here is derived from an EMBL/GenBank/DDBJ whole genome shotgun (WGS) entry which is preliminary data.</text>
</comment>
<dbReference type="PANTHER" id="PTHR30532:SF24">
    <property type="entry name" value="FERRIC ENTEROBACTIN-BINDING PERIPLASMIC PROTEIN FEPB"/>
    <property type="match status" value="1"/>
</dbReference>
<dbReference type="EMBL" id="QJSP01000006">
    <property type="protein sequence ID" value="PYE17315.1"/>
    <property type="molecule type" value="Genomic_DNA"/>
</dbReference>
<comment type="subcellular location">
    <subcellularLocation>
        <location evidence="1">Cell envelope</location>
    </subcellularLocation>
</comment>
<evidence type="ECO:0000256" key="2">
    <source>
        <dbReference type="ARBA" id="ARBA00008814"/>
    </source>
</evidence>
<evidence type="ECO:0000259" key="6">
    <source>
        <dbReference type="PROSITE" id="PS50983"/>
    </source>
</evidence>
<dbReference type="PANTHER" id="PTHR30532">
    <property type="entry name" value="IRON III DICITRATE-BINDING PERIPLASMIC PROTEIN"/>
    <property type="match status" value="1"/>
</dbReference>
<accession>A0A318RLX2</accession>
<keyword evidence="3" id="KW-0813">Transport</keyword>
<evidence type="ECO:0000256" key="5">
    <source>
        <dbReference type="SAM" id="SignalP"/>
    </source>
</evidence>
<keyword evidence="8" id="KW-1185">Reference proteome</keyword>
<dbReference type="PROSITE" id="PS50983">
    <property type="entry name" value="FE_B12_PBP"/>
    <property type="match status" value="1"/>
</dbReference>
<proteinExistence type="inferred from homology"/>
<keyword evidence="4 5" id="KW-0732">Signal</keyword>
<comment type="similarity">
    <text evidence="2">Belongs to the bacterial solute-binding protein 8 family.</text>
</comment>
<organism evidence="7 8">
    <name type="scientific">Williamsia limnetica</name>
    <dbReference type="NCBI Taxonomy" id="882452"/>
    <lineage>
        <taxon>Bacteria</taxon>
        <taxon>Bacillati</taxon>
        <taxon>Actinomycetota</taxon>
        <taxon>Actinomycetes</taxon>
        <taxon>Mycobacteriales</taxon>
        <taxon>Nocardiaceae</taxon>
        <taxon>Williamsia</taxon>
    </lineage>
</organism>
<evidence type="ECO:0000313" key="7">
    <source>
        <dbReference type="EMBL" id="PYE17315.1"/>
    </source>
</evidence>
<evidence type="ECO:0000256" key="3">
    <source>
        <dbReference type="ARBA" id="ARBA00022448"/>
    </source>
</evidence>
<protein>
    <submittedName>
        <fullName evidence="7">Iron complex transport system substrate-binding protein</fullName>
    </submittedName>
</protein>
<feature type="chain" id="PRO_5038546401" evidence="5">
    <location>
        <begin position="27"/>
        <end position="333"/>
    </location>
</feature>
<dbReference type="PROSITE" id="PS51257">
    <property type="entry name" value="PROKAR_LIPOPROTEIN"/>
    <property type="match status" value="1"/>
</dbReference>
<feature type="domain" description="Fe/B12 periplasmic-binding" evidence="6">
    <location>
        <begin position="65"/>
        <end position="327"/>
    </location>
</feature>
<feature type="signal peptide" evidence="5">
    <location>
        <begin position="1"/>
        <end position="26"/>
    </location>
</feature>
<sequence length="333" mass="35375">MNTYSRMRRAATLAAIALTAALAVTACGSDSGGDDDTRSSESSGSYPVTVDSAYGQISLDKEPERILVMSPSYVDMLSSIDIQPVAFATGAIPAADFDSNYPWLAGRYEGEVAPELVTSEFKPSLEKIASYEPDLILGHTWTIPEDMYDDVSAIAPTYVSTDDGSATTEWTVDMKAVGELTQQTQAVDVVLADFDAQVAQNKERVAQLEGRTFNSVAVREAGYQFGSGGWLALLGLTPGQTQGSYTDAPLSPENLDQLSADVLLAYVFNDSDQAKLESDPRFAELPASKNGTVIFGDPAMANAATFPAPGALTYLMDETVPSLEASTLNKAGQ</sequence>
<name>A0A318RLX2_WILLI</name>
<dbReference type="Gene3D" id="3.40.50.1980">
    <property type="entry name" value="Nitrogenase molybdenum iron protein domain"/>
    <property type="match status" value="2"/>
</dbReference>
<dbReference type="Proteomes" id="UP000247591">
    <property type="component" value="Unassembled WGS sequence"/>
</dbReference>
<dbReference type="GO" id="GO:0030288">
    <property type="term" value="C:outer membrane-bounded periplasmic space"/>
    <property type="evidence" value="ECO:0007669"/>
    <property type="project" value="TreeGrafter"/>
</dbReference>
<dbReference type="Pfam" id="PF01497">
    <property type="entry name" value="Peripla_BP_2"/>
    <property type="match status" value="1"/>
</dbReference>
<dbReference type="InterPro" id="IPR002491">
    <property type="entry name" value="ABC_transptr_periplasmic_BD"/>
</dbReference>
<evidence type="ECO:0000313" key="8">
    <source>
        <dbReference type="Proteomes" id="UP000247591"/>
    </source>
</evidence>